<dbReference type="InterPro" id="IPR023286">
    <property type="entry name" value="ABATE_dom_sf"/>
</dbReference>
<accession>A0ABN3VBV6</accession>
<protein>
    <submittedName>
        <fullName evidence="2">CGNR zinc finger domain-containing protein</fullName>
    </submittedName>
</protein>
<dbReference type="Pfam" id="PF11706">
    <property type="entry name" value="zf-CGNR"/>
    <property type="match status" value="1"/>
</dbReference>
<name>A0ABN3VBV6_9PSEU</name>
<gene>
    <name evidence="2" type="ORF">GCM10010470_25730</name>
</gene>
<keyword evidence="3" id="KW-1185">Reference proteome</keyword>
<evidence type="ECO:0000259" key="1">
    <source>
        <dbReference type="Pfam" id="PF11706"/>
    </source>
</evidence>
<dbReference type="Proteomes" id="UP001500979">
    <property type="component" value="Unassembled WGS sequence"/>
</dbReference>
<dbReference type="InterPro" id="IPR021005">
    <property type="entry name" value="Znf_CGNR"/>
</dbReference>
<dbReference type="PANTHER" id="PTHR35525:SF3">
    <property type="entry name" value="BLL6575 PROTEIN"/>
    <property type="match status" value="1"/>
</dbReference>
<dbReference type="InterPro" id="IPR010852">
    <property type="entry name" value="ABATE"/>
</dbReference>
<dbReference type="Gene3D" id="1.10.3300.10">
    <property type="entry name" value="Jann2411-like domain"/>
    <property type="match status" value="1"/>
</dbReference>
<feature type="domain" description="Zinc finger CGNR" evidence="1">
    <location>
        <begin position="138"/>
        <end position="178"/>
    </location>
</feature>
<dbReference type="RefSeq" id="WP_344679847.1">
    <property type="nucleotide sequence ID" value="NZ_BAAAUX010000012.1"/>
</dbReference>
<evidence type="ECO:0000313" key="2">
    <source>
        <dbReference type="EMBL" id="GAA2789960.1"/>
    </source>
</evidence>
<dbReference type="SUPFAM" id="SSF160904">
    <property type="entry name" value="Jann2411-like"/>
    <property type="match status" value="1"/>
</dbReference>
<evidence type="ECO:0000313" key="3">
    <source>
        <dbReference type="Proteomes" id="UP001500979"/>
    </source>
</evidence>
<comment type="caution">
    <text evidence="2">The sequence shown here is derived from an EMBL/GenBank/DDBJ whole genome shotgun (WGS) entry which is preliminary data.</text>
</comment>
<dbReference type="Pfam" id="PF07336">
    <property type="entry name" value="ABATE"/>
    <property type="match status" value="1"/>
</dbReference>
<organism evidence="2 3">
    <name type="scientific">Saccharopolyspora taberi</name>
    <dbReference type="NCBI Taxonomy" id="60895"/>
    <lineage>
        <taxon>Bacteria</taxon>
        <taxon>Bacillati</taxon>
        <taxon>Actinomycetota</taxon>
        <taxon>Actinomycetes</taxon>
        <taxon>Pseudonocardiales</taxon>
        <taxon>Pseudonocardiaceae</taxon>
        <taxon>Saccharopolyspora</taxon>
    </lineage>
</organism>
<reference evidence="2 3" key="1">
    <citation type="journal article" date="2019" name="Int. J. Syst. Evol. Microbiol.">
        <title>The Global Catalogue of Microorganisms (GCM) 10K type strain sequencing project: providing services to taxonomists for standard genome sequencing and annotation.</title>
        <authorList>
            <consortium name="The Broad Institute Genomics Platform"/>
            <consortium name="The Broad Institute Genome Sequencing Center for Infectious Disease"/>
            <person name="Wu L."/>
            <person name="Ma J."/>
        </authorList>
    </citation>
    <scope>NUCLEOTIDE SEQUENCE [LARGE SCALE GENOMIC DNA]</scope>
    <source>
        <strain evidence="2 3">JCM 9383</strain>
    </source>
</reference>
<dbReference type="PANTHER" id="PTHR35525">
    <property type="entry name" value="BLL6575 PROTEIN"/>
    <property type="match status" value="1"/>
</dbReference>
<dbReference type="EMBL" id="BAAAUX010000012">
    <property type="protein sequence ID" value="GAA2789960.1"/>
    <property type="molecule type" value="Genomic_DNA"/>
</dbReference>
<proteinExistence type="predicted"/>
<sequence>MDSERWLRCETGATWLDLIATVAKAYGPAPIERLTSADRLDAWFGAKGLRPAADASDADLSHARSVREALRGLALATVRGESWAAGDVEVVNAALADDRPLVLGAGGRLEGPRTPREALARIARQAAEHLTGSAARTLRTCGDPECGLLFLDPGGRRRWCSAEVCGVRHRVRVHRQRQGGGGGG</sequence>